<dbReference type="InterPro" id="IPR006626">
    <property type="entry name" value="PbH1"/>
</dbReference>
<feature type="compositionally biased region" description="Polar residues" evidence="8">
    <location>
        <begin position="1230"/>
        <end position="1239"/>
    </location>
</feature>
<feature type="region of interest" description="Disordered" evidence="8">
    <location>
        <begin position="1230"/>
        <end position="1271"/>
    </location>
</feature>
<dbReference type="NCBIfam" id="TIGR01376">
    <property type="entry name" value="POMP_repeat"/>
    <property type="match status" value="1"/>
</dbReference>
<keyword evidence="7" id="KW-0998">Cell outer membrane</keyword>
<feature type="compositionally biased region" description="Low complexity" evidence="8">
    <location>
        <begin position="1261"/>
        <end position="1271"/>
    </location>
</feature>
<evidence type="ECO:0000256" key="5">
    <source>
        <dbReference type="ARBA" id="ARBA00022729"/>
    </source>
</evidence>
<dbReference type="InterPro" id="IPR003368">
    <property type="entry name" value="POMP_repeat"/>
</dbReference>
<dbReference type="OrthoDB" id="547398at2759"/>
<gene>
    <name evidence="9" type="ORF">Vretifemale_15687</name>
</gene>
<proteinExistence type="predicted"/>
<evidence type="ECO:0000256" key="2">
    <source>
        <dbReference type="ARBA" id="ARBA00004442"/>
    </source>
</evidence>
<feature type="compositionally biased region" description="Polar residues" evidence="8">
    <location>
        <begin position="193"/>
        <end position="202"/>
    </location>
</feature>
<dbReference type="Proteomes" id="UP000747110">
    <property type="component" value="Unassembled WGS sequence"/>
</dbReference>
<name>A0A8J4CSB2_9CHLO</name>
<evidence type="ECO:0000256" key="1">
    <source>
        <dbReference type="ARBA" id="ARBA00004196"/>
    </source>
</evidence>
<protein>
    <submittedName>
        <fullName evidence="9">Uncharacterized protein</fullName>
    </submittedName>
</protein>
<keyword evidence="4" id="KW-0964">Secreted</keyword>
<evidence type="ECO:0000256" key="7">
    <source>
        <dbReference type="ARBA" id="ARBA00023237"/>
    </source>
</evidence>
<evidence type="ECO:0000313" key="9">
    <source>
        <dbReference type="EMBL" id="GIL87673.1"/>
    </source>
</evidence>
<dbReference type="EMBL" id="BNCP01000040">
    <property type="protein sequence ID" value="GIL87673.1"/>
    <property type="molecule type" value="Genomic_DNA"/>
</dbReference>
<evidence type="ECO:0000256" key="6">
    <source>
        <dbReference type="ARBA" id="ARBA00023136"/>
    </source>
</evidence>
<dbReference type="InterPro" id="IPR051246">
    <property type="entry name" value="WDR48"/>
</dbReference>
<evidence type="ECO:0000256" key="4">
    <source>
        <dbReference type="ARBA" id="ARBA00022525"/>
    </source>
</evidence>
<feature type="non-terminal residue" evidence="9">
    <location>
        <position position="1"/>
    </location>
</feature>
<dbReference type="PANTHER" id="PTHR19862">
    <property type="entry name" value="WD REPEAT-CONTAINING PROTEIN 48"/>
    <property type="match status" value="1"/>
</dbReference>
<dbReference type="SUPFAM" id="SSF51126">
    <property type="entry name" value="Pectin lyase-like"/>
    <property type="match status" value="1"/>
</dbReference>
<organism evidence="9 10">
    <name type="scientific">Volvox reticuliferus</name>
    <dbReference type="NCBI Taxonomy" id="1737510"/>
    <lineage>
        <taxon>Eukaryota</taxon>
        <taxon>Viridiplantae</taxon>
        <taxon>Chlorophyta</taxon>
        <taxon>core chlorophytes</taxon>
        <taxon>Chlorophyceae</taxon>
        <taxon>CS clade</taxon>
        <taxon>Chlamydomonadales</taxon>
        <taxon>Volvocaceae</taxon>
        <taxon>Volvox</taxon>
    </lineage>
</organism>
<feature type="compositionally biased region" description="Pro residues" evidence="8">
    <location>
        <begin position="1473"/>
        <end position="1499"/>
    </location>
</feature>
<feature type="region of interest" description="Disordered" evidence="8">
    <location>
        <begin position="1473"/>
        <end position="1500"/>
    </location>
</feature>
<evidence type="ECO:0000313" key="10">
    <source>
        <dbReference type="Proteomes" id="UP000747110"/>
    </source>
</evidence>
<dbReference type="PANTHER" id="PTHR19862:SF14">
    <property type="entry name" value="WD REPEAT-CONTAINING PROTEIN 48"/>
    <property type="match status" value="1"/>
</dbReference>
<reference evidence="9" key="1">
    <citation type="journal article" date="2021" name="Proc. Natl. Acad. Sci. U.S.A.">
        <title>Three genomes in the algal genus Volvox reveal the fate of a haploid sex-determining region after a transition to homothallism.</title>
        <authorList>
            <person name="Yamamoto K."/>
            <person name="Hamaji T."/>
            <person name="Kawai-Toyooka H."/>
            <person name="Matsuzaki R."/>
            <person name="Takahashi F."/>
            <person name="Nishimura Y."/>
            <person name="Kawachi M."/>
            <person name="Noguchi H."/>
            <person name="Minakuchi Y."/>
            <person name="Umen J.G."/>
            <person name="Toyoda A."/>
            <person name="Nozaki H."/>
        </authorList>
    </citation>
    <scope>NUCLEOTIDE SEQUENCE</scope>
    <source>
        <strain evidence="9">NIES-3786</strain>
    </source>
</reference>
<dbReference type="GO" id="GO:0043130">
    <property type="term" value="F:ubiquitin binding"/>
    <property type="evidence" value="ECO:0007669"/>
    <property type="project" value="TreeGrafter"/>
</dbReference>
<keyword evidence="6" id="KW-0472">Membrane</keyword>
<comment type="caution">
    <text evidence="9">The sequence shown here is derived from an EMBL/GenBank/DDBJ whole genome shotgun (WGS) entry which is preliminary data.</text>
</comment>
<keyword evidence="10" id="KW-1185">Reference proteome</keyword>
<evidence type="ECO:0000256" key="3">
    <source>
        <dbReference type="ARBA" id="ARBA00004613"/>
    </source>
</evidence>
<dbReference type="SMART" id="SM00710">
    <property type="entry name" value="PbH1"/>
    <property type="match status" value="16"/>
</dbReference>
<comment type="subcellular location">
    <subcellularLocation>
        <location evidence="1">Cell envelope</location>
    </subcellularLocation>
    <subcellularLocation>
        <location evidence="2">Cell outer membrane</location>
    </subcellularLocation>
    <subcellularLocation>
        <location evidence="3">Secreted</location>
    </subcellularLocation>
</comment>
<dbReference type="GO" id="GO:0000724">
    <property type="term" value="P:double-strand break repair via homologous recombination"/>
    <property type="evidence" value="ECO:0007669"/>
    <property type="project" value="TreeGrafter"/>
</dbReference>
<feature type="region of interest" description="Disordered" evidence="8">
    <location>
        <begin position="170"/>
        <end position="209"/>
    </location>
</feature>
<keyword evidence="5" id="KW-0732">Signal</keyword>
<dbReference type="GO" id="GO:0005576">
    <property type="term" value="C:extracellular region"/>
    <property type="evidence" value="ECO:0007669"/>
    <property type="project" value="UniProtKB-SubCell"/>
</dbReference>
<sequence length="2072" mass="216780">MANSMGWRQDQPLLSFWVVAFLVGLIQWSSFALAAESVLPDVTVICSIILSGEPERTTTASTDAWKPAFFQLNCSTSGHSKKRVTVALGKQLKRFVDRFLPPDSLSVPPDAWGFPSSPPCYDGGPPPCPGVPPSPSYHEAPSYSPSYAGVPLLPPSYSWTAPPTPTLPMYPTGTSATLPPVSRTGADGDALQESYSTPSQWPSEGLTAPFGPLSATSPVSPPPFLPPSTTPPPYPMITGADIVEDDSSDDWGISFTDTIKHLELRDSVIQWTPLSYQPLIRCPDCEHVTLANVVVRDLKGKGLSIGECDIERDSGQNRTVGALYFGRVRAATVENMTCANVKGATDFACLWLELADTSNEGSNVNRGDASLRISNSMFVNNSVTAGDCFMPSASDQMGFGAVLVYGAYKVSAVLQSMDVFNTVMYGNAGGFGSSLAIYSDDGSVRLGTFEISSSNFTNNKAAKHGGAIYFNIYISLGLLHIAQFSRIDNNTVGSGGNGGAFYVGASVGSLVVEGNSSVSANSVAVFGGAFYFEKHISKIFILMGSNVSQNRAFESGGAFHIHIEDTDVDGVWIEGNSHVDHNAVVECLDKGGGAFAMGANILTRFMVLNGSSVDKNTVDGKYGENNCGGGGLYVRSLGSLVIQHNSSLSNNAAGYGGGVFIELSITDGISVLQGSRVDNNLANNDLDNLRGGGGIRVSMDCPYLTVMDWSSISGNMAPYNEAKGGGVYIGGWLQKLVVKRGSQMSRNFAIGGSAAIGVGLLADPPPPEPYTVTVEISEESCVCNNSASAPGRGSYHGAMYFQNTRVTSFNVTNGSCVCGNRVSDGDGYGGAVFADYGFGNFTVCHNSGLSYNLGGNGGAVYFREPAKKQFSNLERFELCDNSHMDGNQARNIGGALNIEVPTGQIIVSNSSISHNSAMITGGAVSLTAMFQSFSVSDSQVYNNSVVFAQGGFLSLQVASGDDNKTATDFFADKLPSDGPFYLNITRSNLSKNTAIKDGGAISMDLQVKTTSVYNDTLRAQLQRSRVFLVYITDTLWNNNWAHYGAGGALAFVSITPVVANEQRLASVLLGTRIIIKNSNFSNNTAGDTSSRFLFAKDISPLRGNGGALFVWAAPFPLFPVDGAERLSPSRSGYVMYDDISHCGAAGMRDRDLSCWPRGSQSCGIRLEGVTLEGNVAKGGYGGGLLGLQCAAKIINCTFNNNSATLDGGGLAFMDYSLPLYAIEPMYTSVSDSGSSTTMQRYPPTVSPRRALPPPPATGLQSNSFSSPSSSSSGIGNGDIFVLPWMDNTLSVQPSVEALQNIDASKPQQQPWLIMTHTAFKDNMATNGGGAFLEINASAAIITDCDLMHNQAQVQGGGIMLIGASNFGQFASIIRGTNFTENGAGTLGGGLAARLTKEFVVALVLDGTFKGNSATRGGGVFNSGVKGSSFLVWNCTLQGNIANFGGGVALDYVFPYAISRTVIIVPVFNTSGRPPPSLLPPSPGPAPLRPPQPPPSPPPINSVTAFNPSHARVHFLKCKLTENQGILNGGAFYIAADRQNVLAVLEQSDVSLNRALLGGGLYLNLTRACTTRISNCNVSNNTAQLEGGGAYSATECGGQLLVGNGSNWIGNSAGLYGGAIMVVSADAITAMGKVNVSLTVVSGIVMPQSCLSNLNVSDSTITGNTAQEGGGIYAYKETVIMILGTALVNNTAFKFGGAIAVVNCNLLNLVNSSISSNTAAFCGGGIFNNKCAIFVMELVGLTGNSAATGGGIHVVGNTVSAAYGVGSNSNTMISRRRLLQTPSGFYDDPSATSGIVDNPVAILSRVGFNHNTASVDFGQLIGAAASESPSSSSSAANDYQSYQGYGGAMFISGHVGVAVDGCTVGPANSANVGTVLATTQACAWATVNMTRILDGSRTAVEKVAGKVAKNWNDSISTLSRAVREECSVVMLSETNLPSSSTTRLQQQASGSSRLRSHLPLIWLQDLSASALLVNCSTPVSSANDQKSISQLLQNLLQARATGISAKAPPPAPIPSAESSYGGNTNLLSFLTHMLHECRGSPDELEGAMALAVPATHMRLISFDGLILVPAKGG</sequence>
<dbReference type="InterPro" id="IPR011050">
    <property type="entry name" value="Pectin_lyase_fold/virulence"/>
</dbReference>
<evidence type="ECO:0000256" key="8">
    <source>
        <dbReference type="SAM" id="MobiDB-lite"/>
    </source>
</evidence>
<accession>A0A8J4CSB2</accession>